<dbReference type="InterPro" id="IPR050226">
    <property type="entry name" value="NagZ_Beta-hexosaminidase"/>
</dbReference>
<dbReference type="Proteomes" id="UP000535491">
    <property type="component" value="Unassembled WGS sequence"/>
</dbReference>
<comment type="similarity">
    <text evidence="1">Belongs to the glycosyl hydrolase 3 family.</text>
</comment>
<dbReference type="FunFam" id="3.20.20.300:FF:000014">
    <property type="entry name" value="Beta-hexosaminidase, lipoprotein"/>
    <property type="match status" value="1"/>
</dbReference>
<dbReference type="GO" id="GO:0005975">
    <property type="term" value="P:carbohydrate metabolic process"/>
    <property type="evidence" value="ECO:0007669"/>
    <property type="project" value="InterPro"/>
</dbReference>
<keyword evidence="7" id="KW-1185">Reference proteome</keyword>
<dbReference type="InterPro" id="IPR036881">
    <property type="entry name" value="Glyco_hydro_3_C_sf"/>
</dbReference>
<feature type="domain" description="Glycoside hydrolase family 3 C-terminal" evidence="5">
    <location>
        <begin position="379"/>
        <end position="528"/>
    </location>
</feature>
<dbReference type="SUPFAM" id="SSF51445">
    <property type="entry name" value="(Trans)glycosidases"/>
    <property type="match status" value="1"/>
</dbReference>
<evidence type="ECO:0000259" key="5">
    <source>
        <dbReference type="Pfam" id="PF01915"/>
    </source>
</evidence>
<accession>A0A7W1WMU6</accession>
<proteinExistence type="inferred from homology"/>
<dbReference type="GO" id="GO:0009254">
    <property type="term" value="P:peptidoglycan turnover"/>
    <property type="evidence" value="ECO:0007669"/>
    <property type="project" value="TreeGrafter"/>
</dbReference>
<reference evidence="6 7" key="1">
    <citation type="submission" date="2020-07" db="EMBL/GenBank/DDBJ databases">
        <authorList>
            <person name="Feng H."/>
        </authorList>
    </citation>
    <scope>NUCLEOTIDE SEQUENCE [LARGE SCALE GENOMIC DNA]</scope>
    <source>
        <strain evidence="7">s-10</strain>
    </source>
</reference>
<keyword evidence="3 6" id="KW-0326">Glycosidase</keyword>
<dbReference type="InterPro" id="IPR002772">
    <property type="entry name" value="Glyco_hydro_3_C"/>
</dbReference>
<name>A0A7W1WMU6_9BACL</name>
<dbReference type="EMBL" id="JACEIQ010000001">
    <property type="protein sequence ID" value="MBA4492822.1"/>
    <property type="molecule type" value="Genomic_DNA"/>
</dbReference>
<evidence type="ECO:0000259" key="4">
    <source>
        <dbReference type="Pfam" id="PF00933"/>
    </source>
</evidence>
<dbReference type="InterPro" id="IPR001764">
    <property type="entry name" value="Glyco_hydro_3_N"/>
</dbReference>
<dbReference type="Pfam" id="PF00933">
    <property type="entry name" value="Glyco_hydro_3"/>
    <property type="match status" value="1"/>
</dbReference>
<dbReference type="NCBIfam" id="NF003740">
    <property type="entry name" value="PRK05337.1"/>
    <property type="match status" value="1"/>
</dbReference>
<dbReference type="PANTHER" id="PTHR30480:SF16">
    <property type="entry name" value="GLYCOSIDE HYDROLASE FAMILY 3 DOMAIN PROTEIN"/>
    <property type="match status" value="1"/>
</dbReference>
<protein>
    <submittedName>
        <fullName evidence="6">Beta-N-acetylhexosaminidase</fullName>
        <ecNumber evidence="6">3.2.1.52</ecNumber>
    </submittedName>
</protein>
<organism evidence="6 7">
    <name type="scientific">Paenactinomyces guangxiensis</name>
    <dbReference type="NCBI Taxonomy" id="1490290"/>
    <lineage>
        <taxon>Bacteria</taxon>
        <taxon>Bacillati</taxon>
        <taxon>Bacillota</taxon>
        <taxon>Bacilli</taxon>
        <taxon>Bacillales</taxon>
        <taxon>Thermoactinomycetaceae</taxon>
        <taxon>Paenactinomyces</taxon>
    </lineage>
</organism>
<sequence>MKEMSLDEKIGQMFIVGFQETSGGEATVANEHAKKLITDHHVGGIIYFDRNIQSPGQVGALSNELQDLALSSSPQIPLFISIDQEGGKVVRIKEGVTVFPGNMALGAARDPDLAYQTGKQMGMELRAMGINLNMAPVLDVNNNPKNPVIGVRSFSENPELTAQMSVSMIKGFRDGKVLSAVKHFPGHGDTSLDSHIDLPQIPHNRKRLDRVELVPFREAIAHEADMVMTTHITFPALEPTPGLPATLSKNVLISLLRKELGYQGVIITDDLEMGAIAKNFGTPVAAVRAIQAGADMVLICHSQSKQEKSIEAVKQAVEKGILTEKRIDESVRRILKLKAERLGENSIIEKPHTTAKEIKQRVGNAETKALSVRIAEKAVTLVNDQRKFLPLPPTSHSRLLVLTSQKPETFREALEQEGFTPEVVLTDELDKEKIPELVRQAEQMDAVVVGVSRLKSGSAQAELISRLQAGNKPVIIVGLDTPYDPNALPKESTYLTAYGSTTASLTAVSRAISGKIPLTGRLPVTISETYPFGSGVVQNK</sequence>
<dbReference type="EC" id="3.2.1.52" evidence="6"/>
<comment type="caution">
    <text evidence="6">The sequence shown here is derived from an EMBL/GenBank/DDBJ whole genome shotgun (WGS) entry which is preliminary data.</text>
</comment>
<dbReference type="InterPro" id="IPR017853">
    <property type="entry name" value="GH"/>
</dbReference>
<dbReference type="PRINTS" id="PR00133">
    <property type="entry name" value="GLHYDRLASE3"/>
</dbReference>
<dbReference type="SUPFAM" id="SSF52279">
    <property type="entry name" value="Beta-D-glucan exohydrolase, C-terminal domain"/>
    <property type="match status" value="1"/>
</dbReference>
<dbReference type="InterPro" id="IPR036962">
    <property type="entry name" value="Glyco_hydro_3_N_sf"/>
</dbReference>
<dbReference type="PANTHER" id="PTHR30480">
    <property type="entry name" value="BETA-HEXOSAMINIDASE-RELATED"/>
    <property type="match status" value="1"/>
</dbReference>
<dbReference type="Gene3D" id="3.40.50.1700">
    <property type="entry name" value="Glycoside hydrolase family 3 C-terminal domain"/>
    <property type="match status" value="1"/>
</dbReference>
<dbReference type="AlphaFoldDB" id="A0A7W1WMU6"/>
<evidence type="ECO:0000256" key="3">
    <source>
        <dbReference type="ARBA" id="ARBA00023295"/>
    </source>
</evidence>
<evidence type="ECO:0000256" key="2">
    <source>
        <dbReference type="ARBA" id="ARBA00022801"/>
    </source>
</evidence>
<feature type="domain" description="Glycoside hydrolase family 3 N-terminal" evidence="4">
    <location>
        <begin position="6"/>
        <end position="337"/>
    </location>
</feature>
<evidence type="ECO:0000313" key="7">
    <source>
        <dbReference type="Proteomes" id="UP000535491"/>
    </source>
</evidence>
<keyword evidence="2 6" id="KW-0378">Hydrolase</keyword>
<dbReference type="Pfam" id="PF01915">
    <property type="entry name" value="Glyco_hydro_3_C"/>
    <property type="match status" value="1"/>
</dbReference>
<evidence type="ECO:0000313" key="6">
    <source>
        <dbReference type="EMBL" id="MBA4492822.1"/>
    </source>
</evidence>
<dbReference type="GO" id="GO:0004563">
    <property type="term" value="F:beta-N-acetylhexosaminidase activity"/>
    <property type="evidence" value="ECO:0007669"/>
    <property type="project" value="UniProtKB-EC"/>
</dbReference>
<dbReference type="Gene3D" id="3.20.20.300">
    <property type="entry name" value="Glycoside hydrolase, family 3, N-terminal domain"/>
    <property type="match status" value="1"/>
</dbReference>
<gene>
    <name evidence="6" type="primary">nagZ</name>
    <name evidence="6" type="ORF">H1191_00655</name>
</gene>
<evidence type="ECO:0000256" key="1">
    <source>
        <dbReference type="ARBA" id="ARBA00005336"/>
    </source>
</evidence>